<protein>
    <submittedName>
        <fullName evidence="5">JmjC domain hydroxylase</fullName>
        <ecNumber evidence="5">1.14.11.-</ecNumber>
    </submittedName>
</protein>
<accession>I7JA81</accession>
<dbReference type="AlphaFoldDB" id="I7JA81"/>
<keyword evidence="5" id="KW-0560">Oxidoreductase</keyword>
<reference evidence="5 6" key="2">
    <citation type="journal article" date="2013" name="PLoS ONE">
        <title>Whole genome mapping and re-organization of the nuclear and mitochondrial genomes of Babesia microti isolates.</title>
        <authorList>
            <person name="Cornillot E."/>
            <person name="Dassouli A."/>
            <person name="Garg A."/>
            <person name="Pachikara N."/>
            <person name="Randazzo S."/>
            <person name="Depoix D."/>
            <person name="Carcy B."/>
            <person name="Delbecq S."/>
            <person name="Frutos R."/>
            <person name="Silva J.C."/>
            <person name="Sutton R."/>
            <person name="Krause P.J."/>
            <person name="Mamoun C.B."/>
        </authorList>
    </citation>
    <scope>NUCLEOTIDE SEQUENCE [LARGE SCALE GENOMIC DNA]</scope>
    <source>
        <strain evidence="5 6">RI</strain>
    </source>
</reference>
<dbReference type="PROSITE" id="PS51184">
    <property type="entry name" value="JMJC"/>
    <property type="match status" value="1"/>
</dbReference>
<dbReference type="OrthoDB" id="9547406at2759"/>
<dbReference type="Gene3D" id="2.60.120.650">
    <property type="entry name" value="Cupin"/>
    <property type="match status" value="1"/>
</dbReference>
<dbReference type="OMA" id="FGAVNYH"/>
<reference evidence="5 6" key="3">
    <citation type="journal article" date="2016" name="Sci. Rep.">
        <title>Genome-wide diversity and gene expression profiling of Babesia microti isolates identify polymorphic genes that mediate host-pathogen interactions.</title>
        <authorList>
            <person name="Silva J.C."/>
            <person name="Cornillot E."/>
            <person name="McCracken C."/>
            <person name="Usmani-Brown S."/>
            <person name="Dwivedi A."/>
            <person name="Ifeonu O.O."/>
            <person name="Crabtree J."/>
            <person name="Gotia H.T."/>
            <person name="Virji A.Z."/>
            <person name="Reynes C."/>
            <person name="Colinge J."/>
            <person name="Kumar V."/>
            <person name="Lawres L."/>
            <person name="Pazzi J.E."/>
            <person name="Pablo J.V."/>
            <person name="Hung C."/>
            <person name="Brancato J."/>
            <person name="Kumari P."/>
            <person name="Orvis J."/>
            <person name="Tretina K."/>
            <person name="Chibucos M."/>
            <person name="Ott S."/>
            <person name="Sadzewicz L."/>
            <person name="Sengamalay N."/>
            <person name="Shetty A.C."/>
            <person name="Su Q."/>
            <person name="Tallon L."/>
            <person name="Fraser C.M."/>
            <person name="Frutos R."/>
            <person name="Molina D.M."/>
            <person name="Krause P.J."/>
            <person name="Ben Mamoun C."/>
        </authorList>
    </citation>
    <scope>NUCLEOTIDE SEQUENCE [LARGE SCALE GENOMIC DNA]</scope>
    <source>
        <strain evidence="5 6">RI</strain>
    </source>
</reference>
<evidence type="ECO:0000256" key="1">
    <source>
        <dbReference type="ARBA" id="ARBA00004123"/>
    </source>
</evidence>
<dbReference type="InterPro" id="IPR003347">
    <property type="entry name" value="JmjC_dom"/>
</dbReference>
<dbReference type="VEuPathDB" id="PiroplasmaDB:BMR1_02g02515"/>
<dbReference type="Proteomes" id="UP000002899">
    <property type="component" value="Chromosome II"/>
</dbReference>
<dbReference type="SUPFAM" id="SSF51197">
    <property type="entry name" value="Clavaminate synthase-like"/>
    <property type="match status" value="1"/>
</dbReference>
<dbReference type="PANTHER" id="PTHR10694:SF113">
    <property type="entry name" value="PROTEIN JUMONJI"/>
    <property type="match status" value="1"/>
</dbReference>
<sequence>MSTSVGVSQVLMETRKSARVHKQTKFYIAMQEPQRDLDLRTAIKRSKLEKIHVKVDLESLPTVPVIRATEEEFRNPVQFWNKYTHLGQFYGAIKVIPPSSFKPKVPIDFGTYKFKIRQQNIRLLSSGKGYNHPPELWTCEDLKEANNKIIDQFTNANIKFDTICDVEKVFWDLVELGNQDVLVSYGADLPSKLSDCEDYIKHPWNLNNLPIVQGSLLRYMKHIVPGVNTPWLYLGMCLSSFSWHTEDNYFGAVNYHHHGAPKVWYIVPPSRAHSLEKLLVGYTSTEDREFALYSLRVQLSPNLLLSNNIPVYRIVQEPNEFVLLWPRTYHAGFNVGFNCNEACNIAPVNWIPMGHKSLLKYRYSRRSCVPFFSIILSAASSLYDFTYQDLQEIGNMLKLLLIQEYQTRNAFKMPRLAMDIDYQFLNSCDEIKNLLNGASIDSGDISFSKIMNNLKNDGDRSAFLKACEFASQICTKDCSICDLPLFVSSVSCCHDDMILCASCSRFSNCKCSEKIMLYRFPLISLYTLLKMVDDYTQGQFSMLKSVPPVSKLNTLDKTLKCEQNNLGSANLLKLEKAVSIGANKRTENFLSVCQYVAGERHLATLLTCKYLIAAVYEERDEYNAYMA</sequence>
<dbReference type="GeneID" id="24424287"/>
<keyword evidence="2" id="KW-0539">Nucleus</keyword>
<evidence type="ECO:0000259" key="3">
    <source>
        <dbReference type="PROSITE" id="PS51183"/>
    </source>
</evidence>
<name>I7JA81_BABMR</name>
<comment type="subcellular location">
    <subcellularLocation>
        <location evidence="1">Nucleus</location>
    </subcellularLocation>
</comment>
<feature type="domain" description="JmjN" evidence="3">
    <location>
        <begin position="63"/>
        <end position="104"/>
    </location>
</feature>
<proteinExistence type="predicted"/>
<dbReference type="GO" id="GO:0034647">
    <property type="term" value="F:histone H3K4me/H3K4me2/H3K4me3 demethylase activity"/>
    <property type="evidence" value="ECO:0007669"/>
    <property type="project" value="TreeGrafter"/>
</dbReference>
<gene>
    <name evidence="5" type="ORF">BMR1_02g02515</name>
</gene>
<reference evidence="5 6" key="1">
    <citation type="journal article" date="2012" name="Nucleic Acids Res.">
        <title>Sequencing of the smallest Apicomplexan genome from the human pathogen Babesia microti.</title>
        <authorList>
            <person name="Cornillot E."/>
            <person name="Hadj-Kaddour K."/>
            <person name="Dassouli A."/>
            <person name="Noel B."/>
            <person name="Ranwez V."/>
            <person name="Vacherie B."/>
            <person name="Augagneur Y."/>
            <person name="Bres V."/>
            <person name="Duclos A."/>
            <person name="Randazzo S."/>
            <person name="Carcy B."/>
            <person name="Debierre-Grockiego F."/>
            <person name="Delbecq S."/>
            <person name="Moubri-Menage K."/>
            <person name="Shams-Eldin H."/>
            <person name="Usmani-Brown S."/>
            <person name="Bringaud F."/>
            <person name="Wincker P."/>
            <person name="Vivares C.P."/>
            <person name="Schwarz R.T."/>
            <person name="Schetters T.P."/>
            <person name="Krause P.J."/>
            <person name="Gorenflot A."/>
            <person name="Berry V."/>
            <person name="Barbe V."/>
            <person name="Ben Mamoun C."/>
        </authorList>
    </citation>
    <scope>NUCLEOTIDE SEQUENCE [LARGE SCALE GENOMIC DNA]</scope>
    <source>
        <strain evidence="5 6">RI</strain>
    </source>
</reference>
<evidence type="ECO:0000313" key="5">
    <source>
        <dbReference type="EMBL" id="CCF73659.1"/>
    </source>
</evidence>
<evidence type="ECO:0000256" key="2">
    <source>
        <dbReference type="ARBA" id="ARBA00023242"/>
    </source>
</evidence>
<dbReference type="Pfam" id="PF02375">
    <property type="entry name" value="JmjN"/>
    <property type="match status" value="1"/>
</dbReference>
<dbReference type="EMBL" id="FO082872">
    <property type="protein sequence ID" value="CCF73659.1"/>
    <property type="molecule type" value="Genomic_DNA"/>
</dbReference>
<organism evidence="5 6">
    <name type="scientific">Babesia microti (strain RI)</name>
    <dbReference type="NCBI Taxonomy" id="1133968"/>
    <lineage>
        <taxon>Eukaryota</taxon>
        <taxon>Sar</taxon>
        <taxon>Alveolata</taxon>
        <taxon>Apicomplexa</taxon>
        <taxon>Aconoidasida</taxon>
        <taxon>Piroplasmida</taxon>
        <taxon>Babesiidae</taxon>
        <taxon>Babesia</taxon>
    </lineage>
</organism>
<feature type="domain" description="JmjC" evidence="4">
    <location>
        <begin position="198"/>
        <end position="362"/>
    </location>
</feature>
<keyword evidence="6" id="KW-1185">Reference proteome</keyword>
<dbReference type="SMART" id="SM00558">
    <property type="entry name" value="JmjC"/>
    <property type="match status" value="1"/>
</dbReference>
<dbReference type="SMART" id="SM00545">
    <property type="entry name" value="JmjN"/>
    <property type="match status" value="1"/>
</dbReference>
<dbReference type="KEGG" id="bmic:BMR1_02g02515"/>
<dbReference type="GO" id="GO:0010468">
    <property type="term" value="P:regulation of gene expression"/>
    <property type="evidence" value="ECO:0007669"/>
    <property type="project" value="TreeGrafter"/>
</dbReference>
<dbReference type="EC" id="1.14.11.-" evidence="5"/>
<dbReference type="GO" id="GO:0005634">
    <property type="term" value="C:nucleus"/>
    <property type="evidence" value="ECO:0007669"/>
    <property type="project" value="UniProtKB-SubCell"/>
</dbReference>
<evidence type="ECO:0000259" key="4">
    <source>
        <dbReference type="PROSITE" id="PS51184"/>
    </source>
</evidence>
<dbReference type="InterPro" id="IPR003349">
    <property type="entry name" value="JmjN"/>
</dbReference>
<evidence type="ECO:0000313" key="6">
    <source>
        <dbReference type="Proteomes" id="UP000002899"/>
    </source>
</evidence>
<dbReference type="PROSITE" id="PS51183">
    <property type="entry name" value="JMJN"/>
    <property type="match status" value="1"/>
</dbReference>
<dbReference type="PANTHER" id="PTHR10694">
    <property type="entry name" value="LYSINE-SPECIFIC DEMETHYLASE"/>
    <property type="match status" value="1"/>
</dbReference>
<dbReference type="RefSeq" id="XP_012648268.1">
    <property type="nucleotide sequence ID" value="XM_012792814.1"/>
</dbReference>
<dbReference type="Pfam" id="PF02373">
    <property type="entry name" value="JmjC"/>
    <property type="match status" value="1"/>
</dbReference>
<dbReference type="GO" id="GO:0000785">
    <property type="term" value="C:chromatin"/>
    <property type="evidence" value="ECO:0007669"/>
    <property type="project" value="TreeGrafter"/>
</dbReference>